<organism evidence="4 5">
    <name type="scientific">Mycena venus</name>
    <dbReference type="NCBI Taxonomy" id="2733690"/>
    <lineage>
        <taxon>Eukaryota</taxon>
        <taxon>Fungi</taxon>
        <taxon>Dikarya</taxon>
        <taxon>Basidiomycota</taxon>
        <taxon>Agaricomycotina</taxon>
        <taxon>Agaricomycetes</taxon>
        <taxon>Agaricomycetidae</taxon>
        <taxon>Agaricales</taxon>
        <taxon>Marasmiineae</taxon>
        <taxon>Mycenaceae</taxon>
        <taxon>Mycena</taxon>
    </lineage>
</organism>
<evidence type="ECO:0000256" key="1">
    <source>
        <dbReference type="SAM" id="MobiDB-lite"/>
    </source>
</evidence>
<feature type="region of interest" description="Disordered" evidence="1">
    <location>
        <begin position="315"/>
        <end position="336"/>
    </location>
</feature>
<protein>
    <submittedName>
        <fullName evidence="4">Uncharacterized protein</fullName>
    </submittedName>
</protein>
<name>A0A8H7D856_9AGAR</name>
<comment type="caution">
    <text evidence="4">The sequence shown here is derived from an EMBL/GenBank/DDBJ whole genome shotgun (WGS) entry which is preliminary data.</text>
</comment>
<dbReference type="Proteomes" id="UP000620124">
    <property type="component" value="Unassembled WGS sequence"/>
</dbReference>
<feature type="transmembrane region" description="Helical" evidence="2">
    <location>
        <begin position="216"/>
        <end position="233"/>
    </location>
</feature>
<dbReference type="AlphaFoldDB" id="A0A8H7D856"/>
<feature type="transmembrane region" description="Helical" evidence="2">
    <location>
        <begin position="50"/>
        <end position="74"/>
    </location>
</feature>
<feature type="transmembrane region" description="Helical" evidence="2">
    <location>
        <begin position="273"/>
        <end position="296"/>
    </location>
</feature>
<keyword evidence="2" id="KW-0812">Transmembrane</keyword>
<feature type="compositionally biased region" description="Low complexity" evidence="1">
    <location>
        <begin position="377"/>
        <end position="397"/>
    </location>
</feature>
<feature type="transmembrane region" description="Helical" evidence="2">
    <location>
        <begin position="245"/>
        <end position="267"/>
    </location>
</feature>
<keyword evidence="2" id="KW-0472">Membrane</keyword>
<accession>A0A8H7D856</accession>
<gene>
    <name evidence="4" type="ORF">MVEN_00578700</name>
</gene>
<evidence type="ECO:0000256" key="3">
    <source>
        <dbReference type="SAM" id="SignalP"/>
    </source>
</evidence>
<proteinExistence type="predicted"/>
<feature type="signal peptide" evidence="3">
    <location>
        <begin position="1"/>
        <end position="24"/>
    </location>
</feature>
<feature type="region of interest" description="Disordered" evidence="1">
    <location>
        <begin position="465"/>
        <end position="485"/>
    </location>
</feature>
<sequence>MALKVPIAVLRILAILSLVASAVASNNTTDYAEYTQDPYLKYRPAFARSLPVQILLTGIVLTLVAVLFIHLIFTAQYHWPLAPVNYVLQISGVSTLLISLVATLHVVLSATQKESAQWPYMLSYIAVNVPPLDSSTYGWSVAEKATWLVMNASTSGLIQITHIQFLTLLYPSRTEARLIFGLLGPLAIVAAIMQLIPISNSSHVNLASAVRNVCNATLSLLFTTALIIWGLLVKRKDAWRTDGGTAAFGCGAVTLALVSTALNFLYVPREEEYMWLPGLMWAVVLWQSFLGWWWWVGSGSEPAFDKEELARMAKHEAKRAARKKEAKERRNETKARAKVVLRSVAGALGSRQRNTPAPAESHNANPESNPPSPTEPTGPASSVSMASLTSSTPTVSPLPRFLPTFVGQWYRSIRHEHVVAVRQQAVERVERIRELERADAVRSGWGLGSFAWKIDRRKRKHEEEDDDEYEMAGSEIRTTTPSVPPAAVARPQGAWLWGPLSRWRLQDSTVY</sequence>
<feature type="region of interest" description="Disordered" evidence="1">
    <location>
        <begin position="349"/>
        <end position="397"/>
    </location>
</feature>
<evidence type="ECO:0000256" key="2">
    <source>
        <dbReference type="SAM" id="Phobius"/>
    </source>
</evidence>
<feature type="chain" id="PRO_5034525415" evidence="3">
    <location>
        <begin position="25"/>
        <end position="511"/>
    </location>
</feature>
<evidence type="ECO:0000313" key="5">
    <source>
        <dbReference type="Proteomes" id="UP000620124"/>
    </source>
</evidence>
<evidence type="ECO:0000313" key="4">
    <source>
        <dbReference type="EMBL" id="KAF7362321.1"/>
    </source>
</evidence>
<feature type="transmembrane region" description="Helical" evidence="2">
    <location>
        <begin position="178"/>
        <end position="196"/>
    </location>
</feature>
<keyword evidence="5" id="KW-1185">Reference proteome</keyword>
<keyword evidence="2" id="KW-1133">Transmembrane helix</keyword>
<reference evidence="4" key="1">
    <citation type="submission" date="2020-05" db="EMBL/GenBank/DDBJ databases">
        <title>Mycena genomes resolve the evolution of fungal bioluminescence.</title>
        <authorList>
            <person name="Tsai I.J."/>
        </authorList>
    </citation>
    <scope>NUCLEOTIDE SEQUENCE</scope>
    <source>
        <strain evidence="4">CCC161011</strain>
    </source>
</reference>
<feature type="transmembrane region" description="Helical" evidence="2">
    <location>
        <begin position="86"/>
        <end position="108"/>
    </location>
</feature>
<dbReference type="EMBL" id="JACAZI010000004">
    <property type="protein sequence ID" value="KAF7362321.1"/>
    <property type="molecule type" value="Genomic_DNA"/>
</dbReference>
<keyword evidence="3" id="KW-0732">Signal</keyword>
<feature type="compositionally biased region" description="Basic and acidic residues" evidence="1">
    <location>
        <begin position="315"/>
        <end position="335"/>
    </location>
</feature>
<dbReference type="OrthoDB" id="3357304at2759"/>